<keyword evidence="3" id="KW-1185">Reference proteome</keyword>
<dbReference type="AlphaFoldDB" id="A0AA35CLS5"/>
<proteinExistence type="predicted"/>
<gene>
    <name evidence="2" type="ORF">caldi_07100</name>
</gene>
<name>A0AA35CLS5_9FIRM</name>
<dbReference type="RefSeq" id="WP_264843734.1">
    <property type="nucleotide sequence ID" value="NZ_AP025628.1"/>
</dbReference>
<dbReference type="Proteomes" id="UP001163687">
    <property type="component" value="Chromosome"/>
</dbReference>
<organism evidence="2 3">
    <name type="scientific">Caldinitratiruptor microaerophilus</name>
    <dbReference type="NCBI Taxonomy" id="671077"/>
    <lineage>
        <taxon>Bacteria</taxon>
        <taxon>Bacillati</taxon>
        <taxon>Bacillota</taxon>
        <taxon>Clostridia</taxon>
        <taxon>Eubacteriales</taxon>
        <taxon>Symbiobacteriaceae</taxon>
        <taxon>Caldinitratiruptor</taxon>
    </lineage>
</organism>
<reference evidence="2" key="1">
    <citation type="submission" date="2022-03" db="EMBL/GenBank/DDBJ databases">
        <title>Complete genome sequence of Caldinitratiruptor microaerophilus.</title>
        <authorList>
            <person name="Mukaiyama R."/>
            <person name="Nishiyama T."/>
            <person name="Ueda K."/>
        </authorList>
    </citation>
    <scope>NUCLEOTIDE SEQUENCE</scope>
    <source>
        <strain evidence="2">JCM 16183</strain>
    </source>
</reference>
<accession>A0AA35CLS5</accession>
<evidence type="ECO:0000313" key="2">
    <source>
        <dbReference type="EMBL" id="BDG59620.1"/>
    </source>
</evidence>
<dbReference type="KEGG" id="cmic:caldi_07100"/>
<evidence type="ECO:0000256" key="1">
    <source>
        <dbReference type="SAM" id="MobiDB-lite"/>
    </source>
</evidence>
<feature type="region of interest" description="Disordered" evidence="1">
    <location>
        <begin position="1"/>
        <end position="74"/>
    </location>
</feature>
<protein>
    <submittedName>
        <fullName evidence="2">Uncharacterized protein</fullName>
    </submittedName>
</protein>
<dbReference type="EMBL" id="AP025628">
    <property type="protein sequence ID" value="BDG59620.1"/>
    <property type="molecule type" value="Genomic_DNA"/>
</dbReference>
<evidence type="ECO:0000313" key="3">
    <source>
        <dbReference type="Proteomes" id="UP001163687"/>
    </source>
</evidence>
<feature type="compositionally biased region" description="Basic and acidic residues" evidence="1">
    <location>
        <begin position="1"/>
        <end position="14"/>
    </location>
</feature>
<sequence length="74" mass="7845">MLEPKDPERQDSPRRPLRPIGAATPAPGTFEQAARPPEKPGGGFHVGGLETFPTAPNVTHGAKQPRPGDRANRG</sequence>